<accession>A0A8H7E3K7</accession>
<dbReference type="InterPro" id="IPR053210">
    <property type="entry name" value="ANKRD12"/>
</dbReference>
<evidence type="ECO:0008006" key="7">
    <source>
        <dbReference type="Google" id="ProtNLM"/>
    </source>
</evidence>
<keyword evidence="6" id="KW-1185">Reference proteome</keyword>
<dbReference type="InterPro" id="IPR036770">
    <property type="entry name" value="Ankyrin_rpt-contain_sf"/>
</dbReference>
<proteinExistence type="predicted"/>
<dbReference type="Gene3D" id="1.25.40.20">
    <property type="entry name" value="Ankyrin repeat-containing domain"/>
    <property type="match status" value="2"/>
</dbReference>
<feature type="repeat" description="ANK" evidence="1">
    <location>
        <begin position="393"/>
        <end position="425"/>
    </location>
</feature>
<organism evidence="5 6">
    <name type="scientific">Endocarpon pusillum</name>
    <dbReference type="NCBI Taxonomy" id="364733"/>
    <lineage>
        <taxon>Eukaryota</taxon>
        <taxon>Fungi</taxon>
        <taxon>Dikarya</taxon>
        <taxon>Ascomycota</taxon>
        <taxon>Pezizomycotina</taxon>
        <taxon>Eurotiomycetes</taxon>
        <taxon>Chaetothyriomycetidae</taxon>
        <taxon>Verrucariales</taxon>
        <taxon>Verrucariaceae</taxon>
        <taxon>Endocarpon</taxon>
    </lineage>
</organism>
<dbReference type="PROSITE" id="PS50297">
    <property type="entry name" value="ANK_REP_REGION"/>
    <property type="match status" value="2"/>
</dbReference>
<dbReference type="OrthoDB" id="194358at2759"/>
<dbReference type="PROSITE" id="PS50088">
    <property type="entry name" value="ANK_REPEAT"/>
    <property type="match status" value="2"/>
</dbReference>
<dbReference type="Proteomes" id="UP000606974">
    <property type="component" value="Unassembled WGS sequence"/>
</dbReference>
<evidence type="ECO:0000313" key="6">
    <source>
        <dbReference type="Proteomes" id="UP000606974"/>
    </source>
</evidence>
<feature type="compositionally biased region" description="Low complexity" evidence="2">
    <location>
        <begin position="472"/>
        <end position="481"/>
    </location>
</feature>
<feature type="compositionally biased region" description="Basic and acidic residues" evidence="2">
    <location>
        <begin position="658"/>
        <end position="669"/>
    </location>
</feature>
<dbReference type="SUPFAM" id="SSF48403">
    <property type="entry name" value="Ankyrin repeat"/>
    <property type="match status" value="1"/>
</dbReference>
<dbReference type="EMBL" id="JAACFV010000043">
    <property type="protein sequence ID" value="KAF7509274.1"/>
    <property type="molecule type" value="Genomic_DNA"/>
</dbReference>
<feature type="compositionally biased region" description="Pro residues" evidence="2">
    <location>
        <begin position="482"/>
        <end position="495"/>
    </location>
</feature>
<dbReference type="AlphaFoldDB" id="A0A8H7E3K7"/>
<feature type="region of interest" description="Disordered" evidence="2">
    <location>
        <begin position="950"/>
        <end position="983"/>
    </location>
</feature>
<dbReference type="PRINTS" id="PR01415">
    <property type="entry name" value="ANKYRIN"/>
</dbReference>
<sequence>MIDVNGSSASNAPARENAPRLSRDAAPANDTPSPRGKMATPSPETQSDNIEIVRGNPDNAGSDGDSEAETLIESPDKRRLKIVENAARLQPTSENRRDSGGEIEPTSSQSSDSKSRKRKRSDDESKGVSHRPSSRRSSPLSSPILDAPSANESETSYSHPNASPTTLSASRRHDASDKDSKEADQKQNAVRSTGLKPQKRRKSEVEEHQIRPSRRKHSPDPGGTERRETRSATYPQQDSTEPSTSPRPGRDHKRVTSVQSIQTLASHKTRRIPAPLNTRRNHSSDRSSEASNSPAPNRPHLHKLTSNDFDATSPAKVMAKKVRDRHGRTFLAQACTDDKLDRVKQVYEERPQDLNLQDNAGNTPLQIAALQGYVEIVEFLLSKNCDVNTKNIEKDTPLIDAVENGHIKVVKLLLEHGADPRLGNAKGEKPIELVDEADDKIREMLGDARYKNANRRQSEDQASLTHVRESSSRAASAASPRDSPPVHGPKSPPPLQLSRRRAREQTRNDLLWQANTPENLTKLAGKGDTEGVVNILNILNKASPEALIAACKGGHDVVLQLLIAMGNADPDPDPVVSPDQRGGYNTPMLAAIGEGNIQSIKLLTEQDGFNPTREFKGRTYYEIAEERRGDDWKKEYDLLKAAYESYVKKHAKHTSPQKSRDVERRRARDSSSPFSKRTKSPPRSQIDSYSRKDSRSTDAKRSELRDHNRGDHSIAVSSDHDRRTPQKAHKTRRSRSDAPNLNSEEEVRKKRRLISRREHMKSTSYPTEESSGDENDVPGKHEKDQISARRRRSSVAAETPRASEISRVKKRSRRALSDSSPEESRSIKKRMSSQDIGQTPLKEAKILEDVDNIFQKSQHDPVKRTHSPESFVGRVDAKIARTSKEMEELHREAEERKEIDKIKRIKEEQEAAEQLAKQAEMERVKAEQEAQLRAEEERIAVERKLAEEAAAKKKADEEALARKKEEEERQERMRKEAEEKQRRAEERRQRILRENEQRRMEALPRLLCKSAKLLDQNSAEAKSPDFLQKFLPLFTVKTRQIDPYCHGDVADEDWFPGFQAAPLLGAKNLGLEHFTHWEKRKVNDRERLCLWKVARTMLIQGDDDLAIFNMSIEQALQLDRETQPKFEAMQPLVWVKLSDFHERLPHHPYLQGLPMKTQRIGLRPPKPTQHPPPAVQSPNGLYMSGVNPSVNGILLDGIGGMNGYHY</sequence>
<dbReference type="PANTHER" id="PTHR24149">
    <property type="entry name" value="ANKYRIN REPEAT DOMAIN-CONTAINING PROTEIN 12"/>
    <property type="match status" value="1"/>
</dbReference>
<dbReference type="InterPro" id="IPR056015">
    <property type="entry name" value="DUF7593"/>
</dbReference>
<protein>
    <recommendedName>
        <fullName evidence="7">Ankyrin repeat protein</fullName>
    </recommendedName>
</protein>
<dbReference type="Pfam" id="PF24513">
    <property type="entry name" value="DUF7593"/>
    <property type="match status" value="1"/>
</dbReference>
<dbReference type="InterPro" id="IPR056485">
    <property type="entry name" value="ARM_KRIT1"/>
</dbReference>
<feature type="compositionally biased region" description="Basic and acidic residues" evidence="2">
    <location>
        <begin position="171"/>
        <end position="185"/>
    </location>
</feature>
<dbReference type="Pfam" id="PF24521">
    <property type="entry name" value="Ank_KRIT1"/>
    <property type="match status" value="1"/>
</dbReference>
<feature type="domain" description="DUF7593" evidence="3">
    <location>
        <begin position="999"/>
        <end position="1148"/>
    </location>
</feature>
<dbReference type="PANTHER" id="PTHR24149:SF14">
    <property type="entry name" value="ANKYRIN REPEAT DOMAIN 12"/>
    <property type="match status" value="1"/>
</dbReference>
<feature type="compositionally biased region" description="Polar residues" evidence="2">
    <location>
        <begin position="1"/>
        <end position="11"/>
    </location>
</feature>
<evidence type="ECO:0000256" key="1">
    <source>
        <dbReference type="PROSITE-ProRule" id="PRU00023"/>
    </source>
</evidence>
<name>A0A8H7E3K7_9EURO</name>
<evidence type="ECO:0000256" key="2">
    <source>
        <dbReference type="SAM" id="MobiDB-lite"/>
    </source>
</evidence>
<evidence type="ECO:0000313" key="5">
    <source>
        <dbReference type="EMBL" id="KAF7509274.1"/>
    </source>
</evidence>
<gene>
    <name evidence="5" type="ORF">GJ744_008168</name>
</gene>
<dbReference type="SMART" id="SM00248">
    <property type="entry name" value="ANK"/>
    <property type="match status" value="5"/>
</dbReference>
<keyword evidence="1" id="KW-0040">ANK repeat</keyword>
<feature type="compositionally biased region" description="Polar residues" evidence="2">
    <location>
        <begin position="670"/>
        <end position="688"/>
    </location>
</feature>
<feature type="region of interest" description="Disordered" evidence="2">
    <location>
        <begin position="448"/>
        <end position="504"/>
    </location>
</feature>
<feature type="compositionally biased region" description="Polar residues" evidence="2">
    <location>
        <begin position="231"/>
        <end position="246"/>
    </location>
</feature>
<feature type="domain" description="KRIT1 ARM-repeats" evidence="4">
    <location>
        <begin position="503"/>
        <end position="647"/>
    </location>
</feature>
<comment type="caution">
    <text evidence="5">The sequence shown here is derived from an EMBL/GenBank/DDBJ whole genome shotgun (WGS) entry which is preliminary data.</text>
</comment>
<dbReference type="InterPro" id="IPR002110">
    <property type="entry name" value="Ankyrin_rpt"/>
</dbReference>
<reference evidence="5" key="1">
    <citation type="submission" date="2020-02" db="EMBL/GenBank/DDBJ databases">
        <authorList>
            <person name="Palmer J.M."/>
        </authorList>
    </citation>
    <scope>NUCLEOTIDE SEQUENCE</scope>
    <source>
        <strain evidence="5">EPUS1.4</strain>
        <tissue evidence="5">Thallus</tissue>
    </source>
</reference>
<feature type="compositionally biased region" description="Basic and acidic residues" evidence="2">
    <location>
        <begin position="777"/>
        <end position="787"/>
    </location>
</feature>
<feature type="compositionally biased region" description="Polar residues" evidence="2">
    <location>
        <begin position="256"/>
        <end position="266"/>
    </location>
</feature>
<feature type="region of interest" description="Disordered" evidence="2">
    <location>
        <begin position="1"/>
        <end position="312"/>
    </location>
</feature>
<dbReference type="Pfam" id="PF12796">
    <property type="entry name" value="Ank_2"/>
    <property type="match status" value="1"/>
</dbReference>
<evidence type="ECO:0000259" key="4">
    <source>
        <dbReference type="Pfam" id="PF24521"/>
    </source>
</evidence>
<feature type="compositionally biased region" description="Basic and acidic residues" evidence="2">
    <location>
        <begin position="689"/>
        <end position="724"/>
    </location>
</feature>
<feature type="region of interest" description="Disordered" evidence="2">
    <location>
        <begin position="648"/>
        <end position="841"/>
    </location>
</feature>
<feature type="repeat" description="ANK" evidence="1">
    <location>
        <begin position="360"/>
        <end position="392"/>
    </location>
</feature>
<feature type="compositionally biased region" description="Polar residues" evidence="2">
    <location>
        <begin position="150"/>
        <end position="169"/>
    </location>
</feature>
<evidence type="ECO:0000259" key="3">
    <source>
        <dbReference type="Pfam" id="PF24513"/>
    </source>
</evidence>
<dbReference type="GO" id="GO:0005654">
    <property type="term" value="C:nucleoplasm"/>
    <property type="evidence" value="ECO:0007669"/>
    <property type="project" value="TreeGrafter"/>
</dbReference>